<evidence type="ECO:0000256" key="8">
    <source>
        <dbReference type="HAMAP-Rule" id="MF_00249"/>
    </source>
</evidence>
<comment type="similarity">
    <text evidence="2 8">Belongs to the ClpX chaperone family. HslU subfamily.</text>
</comment>
<evidence type="ECO:0000313" key="11">
    <source>
        <dbReference type="EMBL" id="MBB5354893.1"/>
    </source>
</evidence>
<dbReference type="InterPro" id="IPR004491">
    <property type="entry name" value="HslU"/>
</dbReference>
<dbReference type="SMART" id="SM01086">
    <property type="entry name" value="ClpB_D2-small"/>
    <property type="match status" value="1"/>
</dbReference>
<keyword evidence="4 8" id="KW-0547">Nucleotide-binding</keyword>
<dbReference type="NCBIfam" id="NF003544">
    <property type="entry name" value="PRK05201.1"/>
    <property type="match status" value="1"/>
</dbReference>
<dbReference type="GO" id="GO:0005524">
    <property type="term" value="F:ATP binding"/>
    <property type="evidence" value="ECO:0007669"/>
    <property type="project" value="UniProtKB-UniRule"/>
</dbReference>
<dbReference type="GO" id="GO:0008233">
    <property type="term" value="F:peptidase activity"/>
    <property type="evidence" value="ECO:0007669"/>
    <property type="project" value="UniProtKB-KW"/>
</dbReference>
<dbReference type="GO" id="GO:0043335">
    <property type="term" value="P:protein unfolding"/>
    <property type="evidence" value="ECO:0007669"/>
    <property type="project" value="UniProtKB-UniRule"/>
</dbReference>
<dbReference type="EMBL" id="JACHEQ010000003">
    <property type="protein sequence ID" value="MBB5354893.1"/>
    <property type="molecule type" value="Genomic_DNA"/>
</dbReference>
<protein>
    <recommendedName>
        <fullName evidence="8">ATP-dependent protease ATPase subunit HslU</fullName>
    </recommendedName>
    <alternativeName>
        <fullName evidence="8">Unfoldase HslU</fullName>
    </alternativeName>
</protein>
<keyword evidence="3 8" id="KW-0963">Cytoplasm</keyword>
<dbReference type="GO" id="GO:0036402">
    <property type="term" value="F:proteasome-activating activity"/>
    <property type="evidence" value="ECO:0007669"/>
    <property type="project" value="UniProtKB-UniRule"/>
</dbReference>
<dbReference type="RefSeq" id="WP_183241573.1">
    <property type="nucleotide sequence ID" value="NZ_JACHEQ010000003.1"/>
</dbReference>
<dbReference type="InterPro" id="IPR003593">
    <property type="entry name" value="AAA+_ATPase"/>
</dbReference>
<evidence type="ECO:0000259" key="9">
    <source>
        <dbReference type="SMART" id="SM00382"/>
    </source>
</evidence>
<dbReference type="InterPro" id="IPR027417">
    <property type="entry name" value="P-loop_NTPase"/>
</dbReference>
<feature type="binding site" evidence="8">
    <location>
        <position position="410"/>
    </location>
    <ligand>
        <name>ATP</name>
        <dbReference type="ChEBI" id="CHEBI:30616"/>
    </ligand>
</feature>
<keyword evidence="5 8" id="KW-0067">ATP-binding</keyword>
<evidence type="ECO:0000256" key="5">
    <source>
        <dbReference type="ARBA" id="ARBA00022840"/>
    </source>
</evidence>
<reference evidence="11 12" key="1">
    <citation type="submission" date="2020-08" db="EMBL/GenBank/DDBJ databases">
        <title>Genomic Encyclopedia of Type Strains, Phase IV (KMG-IV): sequencing the most valuable type-strain genomes for metagenomic binning, comparative biology and taxonomic classification.</title>
        <authorList>
            <person name="Goeker M."/>
        </authorList>
    </citation>
    <scope>NUCLEOTIDE SEQUENCE [LARGE SCALE GENOMIC DNA]</scope>
    <source>
        <strain evidence="11 12">DSM 19169</strain>
    </source>
</reference>
<comment type="function">
    <text evidence="8">ATPase subunit of a proteasome-like degradation complex; this subunit has chaperone activity. The binding of ATP and its subsequent hydrolysis by HslU are essential for unfolding of protein substrates subsequently hydrolyzed by HslV. HslU recognizes the N-terminal part of its protein substrates and unfolds these before they are guided to HslV for hydrolysis.</text>
</comment>
<dbReference type="FunFam" id="3.40.50.300:FF:000220">
    <property type="entry name" value="ATP-dependent protease ATPase subunit HslU"/>
    <property type="match status" value="1"/>
</dbReference>
<feature type="binding site" evidence="8">
    <location>
        <position position="16"/>
    </location>
    <ligand>
        <name>ATP</name>
        <dbReference type="ChEBI" id="CHEBI:30616"/>
    </ligand>
</feature>
<dbReference type="PANTHER" id="PTHR48102:SF3">
    <property type="entry name" value="ATP-DEPENDENT PROTEASE ATPASE SUBUNIT HSLU"/>
    <property type="match status" value="1"/>
</dbReference>
<sequence>MLTPKQIVEKLDQFIVGQHEAKKAVAIALRNRYRRSLLDEKLRDEVVPKNILMIGPTGVGKTEIARRLAKLVGAPFVKVEATKFTEVGYVGRDVESMVRDLVETSVRIVKEKKMNEVKEQAEQLANKRLVELLVPGKTKQPMKNPFELLFGGASEQQTTNVSDDQQLAERRRQVAWQLANGQLENEIVTVEIEEQQSVMFDLFQGAGMEQMGVNMQDMLSSFMPKKRKKRKLKVKEARHVLANEEAQKLIDMDEVTQEAIRLAEQSGIIFIDEIDKIARKGQVGSSADVSREGVQRDILPIVEGSTVMTKYGPVKTDYILFIAAGAFHMAKPSDLIPELQGRFPIRVELTKLTVDDFVKILVEPNNALLKQYVALLATEGIQLEFSDDAIRKIAEVAFEVNQQTDNIGARRLHTIMEKLLEDLLYEAPDVHLEKVVITPQYVEKKLGNIVRNKDLSEFIL</sequence>
<dbReference type="HAMAP" id="MF_00249">
    <property type="entry name" value="HslU"/>
    <property type="match status" value="1"/>
</dbReference>
<comment type="subunit">
    <text evidence="8">A double ring-shaped homohexamer of HslV is capped on each side by a ring-shaped HslU homohexamer. The assembly of the HslU/HslV complex is dependent on binding of ATP.</text>
</comment>
<evidence type="ECO:0000256" key="3">
    <source>
        <dbReference type="ARBA" id="ARBA00022490"/>
    </source>
</evidence>
<keyword evidence="11" id="KW-0378">Hydrolase</keyword>
<feature type="domain" description="Clp ATPase C-terminal" evidence="10">
    <location>
        <begin position="352"/>
        <end position="446"/>
    </location>
</feature>
<dbReference type="CDD" id="cd19498">
    <property type="entry name" value="RecA-like_HslU"/>
    <property type="match status" value="1"/>
</dbReference>
<dbReference type="SMART" id="SM00382">
    <property type="entry name" value="AAA"/>
    <property type="match status" value="1"/>
</dbReference>
<dbReference type="NCBIfam" id="TIGR00390">
    <property type="entry name" value="hslU"/>
    <property type="match status" value="1"/>
</dbReference>
<dbReference type="AlphaFoldDB" id="A0A7W8JDT4"/>
<organism evidence="11 12">
    <name type="scientific">Anoxybacillus mongoliensis</name>
    <dbReference type="NCBI Taxonomy" id="452565"/>
    <lineage>
        <taxon>Bacteria</taxon>
        <taxon>Bacillati</taxon>
        <taxon>Bacillota</taxon>
        <taxon>Bacilli</taxon>
        <taxon>Bacillales</taxon>
        <taxon>Anoxybacillaceae</taxon>
        <taxon>Anoxybacillus</taxon>
    </lineage>
</organism>
<dbReference type="Pfam" id="PF00004">
    <property type="entry name" value="AAA"/>
    <property type="match status" value="1"/>
</dbReference>
<evidence type="ECO:0000256" key="1">
    <source>
        <dbReference type="ARBA" id="ARBA00004496"/>
    </source>
</evidence>
<evidence type="ECO:0000313" key="12">
    <source>
        <dbReference type="Proteomes" id="UP000583699"/>
    </source>
</evidence>
<dbReference type="InterPro" id="IPR050052">
    <property type="entry name" value="ATP-dep_Clp_protease_ClpX"/>
</dbReference>
<dbReference type="InterPro" id="IPR019489">
    <property type="entry name" value="Clp_ATPase_C"/>
</dbReference>
<dbReference type="Pfam" id="PF07724">
    <property type="entry name" value="AAA_2"/>
    <property type="match status" value="1"/>
</dbReference>
<comment type="subunit">
    <text evidence="7">A double ring-shaped homohexamer of ClpQ is capped on each side by a ring-shaped ClpY homohexamer. The assembly of the ClpQ/ClpY complex is dependent on binding of ATP.</text>
</comment>
<evidence type="ECO:0000256" key="7">
    <source>
        <dbReference type="ARBA" id="ARBA00065893"/>
    </source>
</evidence>
<gene>
    <name evidence="8" type="primary">hslU</name>
    <name evidence="11" type="ORF">HNR43_000852</name>
</gene>
<feature type="domain" description="AAA+ ATPase" evidence="9">
    <location>
        <begin position="47"/>
        <end position="353"/>
    </location>
</feature>
<dbReference type="SUPFAM" id="SSF52540">
    <property type="entry name" value="P-loop containing nucleoside triphosphate hydrolases"/>
    <property type="match status" value="1"/>
</dbReference>
<feature type="binding site" evidence="8">
    <location>
        <position position="338"/>
    </location>
    <ligand>
        <name>ATP</name>
        <dbReference type="ChEBI" id="CHEBI:30616"/>
    </ligand>
</feature>
<dbReference type="Pfam" id="PF10431">
    <property type="entry name" value="ClpB_D2-small"/>
    <property type="match status" value="1"/>
</dbReference>
<keyword evidence="11" id="KW-0645">Protease</keyword>
<dbReference type="InterPro" id="IPR003959">
    <property type="entry name" value="ATPase_AAA_core"/>
</dbReference>
<name>A0A7W8JDT4_9BACL</name>
<comment type="subcellular location">
    <subcellularLocation>
        <location evidence="1 8">Cytoplasm</location>
    </subcellularLocation>
</comment>
<dbReference type="GO" id="GO:0016887">
    <property type="term" value="F:ATP hydrolysis activity"/>
    <property type="evidence" value="ECO:0007669"/>
    <property type="project" value="InterPro"/>
</dbReference>
<evidence type="ECO:0000256" key="4">
    <source>
        <dbReference type="ARBA" id="ARBA00022741"/>
    </source>
</evidence>
<feature type="binding site" evidence="8">
    <location>
        <position position="272"/>
    </location>
    <ligand>
        <name>ATP</name>
        <dbReference type="ChEBI" id="CHEBI:30616"/>
    </ligand>
</feature>
<dbReference type="PANTHER" id="PTHR48102">
    <property type="entry name" value="ATP-DEPENDENT CLP PROTEASE ATP-BINDING SUBUNIT CLPX-LIKE, MITOCHONDRIAL-RELATED"/>
    <property type="match status" value="1"/>
</dbReference>
<keyword evidence="6 8" id="KW-0143">Chaperone</keyword>
<feature type="binding site" evidence="8">
    <location>
        <begin position="58"/>
        <end position="63"/>
    </location>
    <ligand>
        <name>ATP</name>
        <dbReference type="ChEBI" id="CHEBI:30616"/>
    </ligand>
</feature>
<accession>A0A7W8JDT4</accession>
<comment type="caution">
    <text evidence="11">The sequence shown here is derived from an EMBL/GenBank/DDBJ whole genome shotgun (WGS) entry which is preliminary data.</text>
</comment>
<dbReference type="FunFam" id="3.40.50.300:FF:000213">
    <property type="entry name" value="ATP-dependent protease ATPase subunit HslU"/>
    <property type="match status" value="1"/>
</dbReference>
<evidence type="ECO:0000256" key="6">
    <source>
        <dbReference type="ARBA" id="ARBA00023186"/>
    </source>
</evidence>
<evidence type="ECO:0000256" key="2">
    <source>
        <dbReference type="ARBA" id="ARBA00009771"/>
    </source>
</evidence>
<dbReference type="GO" id="GO:0009376">
    <property type="term" value="C:HslUV protease complex"/>
    <property type="evidence" value="ECO:0007669"/>
    <property type="project" value="UniProtKB-UniRule"/>
</dbReference>
<evidence type="ECO:0000259" key="10">
    <source>
        <dbReference type="SMART" id="SM01086"/>
    </source>
</evidence>
<keyword evidence="12" id="KW-1185">Reference proteome</keyword>
<dbReference type="Proteomes" id="UP000583699">
    <property type="component" value="Unassembled WGS sequence"/>
</dbReference>
<dbReference type="Gene3D" id="1.10.8.60">
    <property type="match status" value="1"/>
</dbReference>
<dbReference type="Gene3D" id="3.40.50.300">
    <property type="entry name" value="P-loop containing nucleotide triphosphate hydrolases"/>
    <property type="match status" value="2"/>
</dbReference>
<proteinExistence type="inferred from homology"/>